<dbReference type="Proteomes" id="UP001195483">
    <property type="component" value="Unassembled WGS sequence"/>
</dbReference>
<sequence length="122" mass="14220">MRRKKNTGNRRHYAMVRQTETSAMTFRRDSFPTYSNPQDDMEVSSWQERIPDRPRTDQQQVEILIVQVRRHADTGSHHTLLVASLLLNGQGPYWGRRKNTTSALPDLKIPSQALSSRTWPFI</sequence>
<reference evidence="1" key="3">
    <citation type="submission" date="2023-05" db="EMBL/GenBank/DDBJ databases">
        <authorList>
            <person name="Smith C.H."/>
        </authorList>
    </citation>
    <scope>NUCLEOTIDE SEQUENCE</scope>
    <source>
        <strain evidence="1">CHS0354</strain>
        <tissue evidence="1">Mantle</tissue>
    </source>
</reference>
<evidence type="ECO:0000313" key="1">
    <source>
        <dbReference type="EMBL" id="KAK3595008.1"/>
    </source>
</evidence>
<name>A0AAE0SNI3_9BIVA</name>
<comment type="caution">
    <text evidence="1">The sequence shown here is derived from an EMBL/GenBank/DDBJ whole genome shotgun (WGS) entry which is preliminary data.</text>
</comment>
<dbReference type="AlphaFoldDB" id="A0AAE0SNI3"/>
<dbReference type="EMBL" id="JAEAOA010000291">
    <property type="protein sequence ID" value="KAK3595008.1"/>
    <property type="molecule type" value="Genomic_DNA"/>
</dbReference>
<protein>
    <submittedName>
        <fullName evidence="1">Uncharacterized protein</fullName>
    </submittedName>
</protein>
<evidence type="ECO:0000313" key="2">
    <source>
        <dbReference type="Proteomes" id="UP001195483"/>
    </source>
</evidence>
<organism evidence="1 2">
    <name type="scientific">Potamilus streckersoni</name>
    <dbReference type="NCBI Taxonomy" id="2493646"/>
    <lineage>
        <taxon>Eukaryota</taxon>
        <taxon>Metazoa</taxon>
        <taxon>Spiralia</taxon>
        <taxon>Lophotrochozoa</taxon>
        <taxon>Mollusca</taxon>
        <taxon>Bivalvia</taxon>
        <taxon>Autobranchia</taxon>
        <taxon>Heteroconchia</taxon>
        <taxon>Palaeoheterodonta</taxon>
        <taxon>Unionida</taxon>
        <taxon>Unionoidea</taxon>
        <taxon>Unionidae</taxon>
        <taxon>Ambleminae</taxon>
        <taxon>Lampsilini</taxon>
        <taxon>Potamilus</taxon>
    </lineage>
</organism>
<accession>A0AAE0SNI3</accession>
<reference evidence="1" key="2">
    <citation type="journal article" date="2021" name="Genome Biol. Evol.">
        <title>Developing a high-quality reference genome for a parasitic bivalve with doubly uniparental inheritance (Bivalvia: Unionida).</title>
        <authorList>
            <person name="Smith C.H."/>
        </authorList>
    </citation>
    <scope>NUCLEOTIDE SEQUENCE</scope>
    <source>
        <strain evidence="1">CHS0354</strain>
        <tissue evidence="1">Mantle</tissue>
    </source>
</reference>
<proteinExistence type="predicted"/>
<gene>
    <name evidence="1" type="ORF">CHS0354_003736</name>
</gene>
<keyword evidence="2" id="KW-1185">Reference proteome</keyword>
<reference evidence="1" key="1">
    <citation type="journal article" date="2021" name="Genome Biol. Evol.">
        <title>A High-Quality Reference Genome for a Parasitic Bivalve with Doubly Uniparental Inheritance (Bivalvia: Unionida).</title>
        <authorList>
            <person name="Smith C.H."/>
        </authorList>
    </citation>
    <scope>NUCLEOTIDE SEQUENCE</scope>
    <source>
        <strain evidence="1">CHS0354</strain>
    </source>
</reference>